<proteinExistence type="predicted"/>
<organism evidence="2">
    <name type="scientific">Cryptosporidium canis</name>
    <dbReference type="NCBI Taxonomy" id="195482"/>
    <lineage>
        <taxon>Eukaryota</taxon>
        <taxon>Sar</taxon>
        <taxon>Alveolata</taxon>
        <taxon>Apicomplexa</taxon>
        <taxon>Conoidasida</taxon>
        <taxon>Coccidia</taxon>
        <taxon>Eucoccidiorida</taxon>
        <taxon>Eimeriorina</taxon>
        <taxon>Cryptosporidiidae</taxon>
        <taxon>Cryptosporidium</taxon>
    </lineage>
</organism>
<feature type="compositionally biased region" description="Basic and acidic residues" evidence="1">
    <location>
        <begin position="90"/>
        <end position="99"/>
    </location>
</feature>
<dbReference type="OrthoDB" id="343746at2759"/>
<feature type="region of interest" description="Disordered" evidence="1">
    <location>
        <begin position="90"/>
        <end position="111"/>
    </location>
</feature>
<feature type="compositionally biased region" description="Low complexity" evidence="1">
    <location>
        <begin position="174"/>
        <end position="185"/>
    </location>
</feature>
<comment type="caution">
    <text evidence="2">The sequence shown here is derived from an EMBL/GenBank/DDBJ whole genome shotgun (WGS) entry which is preliminary data.</text>
</comment>
<feature type="region of interest" description="Disordered" evidence="1">
    <location>
        <begin position="235"/>
        <end position="287"/>
    </location>
</feature>
<sequence>MATCFGKRSIPDRCLSQSGADVYPPPIRIQRSFVIPEFIREGRQLSRTLSLNLADDDSISTLGSENSFESRFERVPSNIGALRTGISSRKIQESDKVPSRAESLSLRQESNVAPKYQKKGTVQSISQSEKAAGGASVASRRVSPVMQADSKVIVNPVNIKPREIKKVNSNNLESSTSLRSINSSNGGSGAAVACKGQLDDLHFSNYIASNDYIEKYLSRKKSNDEDLARSLENSPIDSILKKPPSVSTTNGSVDGKLQKKPSSLQKPKTAGQKAPTGRKRILSAPNEPISHIEQLLNEDPRDKQVIKDAKARHRSSSLRVLALSVINLMNKRGSKGREERKEIRAIDQMLKGMNLPSSNSSEASSRSQGSTSGSDSPQYAKSGSVHELIKKLGSSKKQVSFEMDLKAVEKKRSSRLSKKFSRLIGKEGSSKSNSDVVFSKRSSCDEAGSSNDIENNNNIITLENGVFETDHKESEGIKELNIPFTLSKSFSSETLSSNFSLDQRVARTYDMQILTIAIL</sequence>
<protein>
    <submittedName>
        <fullName evidence="2">Uncharacterized protein</fullName>
    </submittedName>
</protein>
<reference evidence="2" key="1">
    <citation type="submission" date="2022-10" db="EMBL/GenBank/DDBJ databases">
        <title>Adaptive evolution leads to modifications in subtelomeric GC content in a zoonotic Cryptosporidium species.</title>
        <authorList>
            <person name="Li J."/>
            <person name="Feng Y."/>
            <person name="Xiao L."/>
        </authorList>
    </citation>
    <scope>NUCLEOTIDE SEQUENCE</scope>
    <source>
        <strain evidence="2">33844</strain>
    </source>
</reference>
<dbReference type="Proteomes" id="UP001067231">
    <property type="component" value="Unassembled WGS sequence"/>
</dbReference>
<evidence type="ECO:0000313" key="2">
    <source>
        <dbReference type="EMBL" id="KAJ1605623.1"/>
    </source>
</evidence>
<name>A0A9D5DH53_9CRYT</name>
<dbReference type="AlphaFoldDB" id="A0A9D5DH53"/>
<feature type="region of interest" description="Disordered" evidence="1">
    <location>
        <begin position="168"/>
        <end position="191"/>
    </location>
</feature>
<gene>
    <name evidence="2" type="ORF">OJ253_3077</name>
</gene>
<evidence type="ECO:0000256" key="1">
    <source>
        <dbReference type="SAM" id="MobiDB-lite"/>
    </source>
</evidence>
<accession>A0A9D5DH53</accession>
<feature type="compositionally biased region" description="Low complexity" evidence="1">
    <location>
        <begin position="357"/>
        <end position="376"/>
    </location>
</feature>
<dbReference type="EMBL" id="JAPCXC010000093">
    <property type="protein sequence ID" value="KAJ1605623.1"/>
    <property type="molecule type" value="Genomic_DNA"/>
</dbReference>
<feature type="region of interest" description="Disordered" evidence="1">
    <location>
        <begin position="349"/>
        <end position="384"/>
    </location>
</feature>